<feature type="transmembrane region" description="Helical" evidence="1">
    <location>
        <begin position="38"/>
        <end position="62"/>
    </location>
</feature>
<protein>
    <submittedName>
        <fullName evidence="3">Phage shock protein C (PspC) family protein</fullName>
    </submittedName>
</protein>
<evidence type="ECO:0000259" key="2">
    <source>
        <dbReference type="Pfam" id="PF04024"/>
    </source>
</evidence>
<dbReference type="AlphaFoldDB" id="A0A1H7RCP3"/>
<dbReference type="RefSeq" id="WP_085285641.1">
    <property type="nucleotide sequence ID" value="NZ_FOBI01000014.1"/>
</dbReference>
<feature type="domain" description="Phage shock protein PspC N-terminal" evidence="2">
    <location>
        <begin position="11"/>
        <end position="68"/>
    </location>
</feature>
<dbReference type="OrthoDB" id="5772680at2"/>
<dbReference type="InterPro" id="IPR007168">
    <property type="entry name" value="Phageshock_PspC_N"/>
</dbReference>
<dbReference type="STRING" id="641665.GCA_002104455_01268"/>
<keyword evidence="4" id="KW-1185">Reference proteome</keyword>
<dbReference type="Pfam" id="PF04024">
    <property type="entry name" value="PspC"/>
    <property type="match status" value="1"/>
</dbReference>
<reference evidence="4" key="1">
    <citation type="submission" date="2016-10" db="EMBL/GenBank/DDBJ databases">
        <authorList>
            <person name="Varghese N."/>
            <person name="Submissions S."/>
        </authorList>
    </citation>
    <scope>NUCLEOTIDE SEQUENCE [LARGE SCALE GENOMIC DNA]</scope>
    <source>
        <strain evidence="4">CGMCC 1.9127</strain>
    </source>
</reference>
<gene>
    <name evidence="3" type="ORF">SAMN05216262_11444</name>
</gene>
<dbReference type="EMBL" id="FOBI01000014">
    <property type="protein sequence ID" value="SEL57765.1"/>
    <property type="molecule type" value="Genomic_DNA"/>
</dbReference>
<accession>A0A1H7RCP3</accession>
<sequence>MSFNREYSVQKTLAKDTRHKKLTGVCAGIAKHYQFPRLAVRVAAIAALLMFPVATGVAYIVASLLMPVKG</sequence>
<evidence type="ECO:0000256" key="1">
    <source>
        <dbReference type="SAM" id="Phobius"/>
    </source>
</evidence>
<keyword evidence="1" id="KW-0472">Membrane</keyword>
<evidence type="ECO:0000313" key="4">
    <source>
        <dbReference type="Proteomes" id="UP000199297"/>
    </source>
</evidence>
<dbReference type="Proteomes" id="UP000199297">
    <property type="component" value="Unassembled WGS sequence"/>
</dbReference>
<name>A0A1H7RCP3_9GAMM</name>
<keyword evidence="1" id="KW-0812">Transmembrane</keyword>
<keyword evidence="1" id="KW-1133">Transmembrane helix</keyword>
<proteinExistence type="predicted"/>
<evidence type="ECO:0000313" key="3">
    <source>
        <dbReference type="EMBL" id="SEL57765.1"/>
    </source>
</evidence>
<organism evidence="3 4">
    <name type="scientific">Colwellia chukchiensis</name>
    <dbReference type="NCBI Taxonomy" id="641665"/>
    <lineage>
        <taxon>Bacteria</taxon>
        <taxon>Pseudomonadati</taxon>
        <taxon>Pseudomonadota</taxon>
        <taxon>Gammaproteobacteria</taxon>
        <taxon>Alteromonadales</taxon>
        <taxon>Colwelliaceae</taxon>
        <taxon>Colwellia</taxon>
    </lineage>
</organism>